<accession>A0A135Z8C5</accession>
<reference evidence="1 2" key="1">
    <citation type="submission" date="2016-02" db="EMBL/GenBank/DDBJ databases">
        <authorList>
            <person name="Wen L."/>
            <person name="He K."/>
            <person name="Yang H."/>
        </authorList>
    </citation>
    <scope>NUCLEOTIDE SEQUENCE [LARGE SCALE GENOMIC DNA]</scope>
    <source>
        <strain evidence="1 2">CMW7778B</strain>
    </source>
</reference>
<organism evidence="1 2">
    <name type="scientific">Gardnerella vaginalis</name>
    <dbReference type="NCBI Taxonomy" id="2702"/>
    <lineage>
        <taxon>Bacteria</taxon>
        <taxon>Bacillati</taxon>
        <taxon>Actinomycetota</taxon>
        <taxon>Actinomycetes</taxon>
        <taxon>Bifidobacteriales</taxon>
        <taxon>Bifidobacteriaceae</taxon>
        <taxon>Gardnerella</taxon>
    </lineage>
</organism>
<dbReference type="Proteomes" id="UP000070505">
    <property type="component" value="Unassembled WGS sequence"/>
</dbReference>
<sequence>MTKIIGRMPNSWLYAQKFIGRVSKNQGLYAKIMGHSAKIIIINIL</sequence>
<evidence type="ECO:0000313" key="1">
    <source>
        <dbReference type="EMBL" id="KXI17873.1"/>
    </source>
</evidence>
<dbReference type="EMBL" id="LSRC01000019">
    <property type="protein sequence ID" value="KXI17873.1"/>
    <property type="molecule type" value="Genomic_DNA"/>
</dbReference>
<gene>
    <name evidence="1" type="ORF">HMPREF3230_00520</name>
</gene>
<evidence type="ECO:0000313" key="2">
    <source>
        <dbReference type="Proteomes" id="UP000070505"/>
    </source>
</evidence>
<proteinExistence type="predicted"/>
<dbReference type="PATRIC" id="fig|2702.101.peg.504"/>
<dbReference type="AlphaFoldDB" id="A0A135Z8C5"/>
<comment type="caution">
    <text evidence="1">The sequence shown here is derived from an EMBL/GenBank/DDBJ whole genome shotgun (WGS) entry which is preliminary data.</text>
</comment>
<protein>
    <submittedName>
        <fullName evidence="1">Uncharacterized protein</fullName>
    </submittedName>
</protein>
<name>A0A135Z8C5_GARVA</name>